<accession>A0A8T0RXY8</accession>
<dbReference type="AlphaFoldDB" id="A0A8T0RXY8"/>
<name>A0A8T0RXY8_PANVG</name>
<keyword evidence="3" id="KW-1185">Reference proteome</keyword>
<dbReference type="EMBL" id="CM029046">
    <property type="protein sequence ID" value="KAG2590364.1"/>
    <property type="molecule type" value="Genomic_DNA"/>
</dbReference>
<feature type="region of interest" description="Disordered" evidence="1">
    <location>
        <begin position="32"/>
        <end position="102"/>
    </location>
</feature>
<sequence length="148" mass="16178">MELRRGNILVFCCRLINEHLIILVYNSYRKSRAKKGNVGRPPGSSKRRKGDAQEGPAQEIPINRSPGPVTRSQMALSPTVNKSPAVNKSPGVSKSPGPVTRRQLTLSMESEASNPVAVAPPLDLHTTPVRVARKKQAVKKITPRKAKK</sequence>
<reference evidence="2" key="1">
    <citation type="submission" date="2020-05" db="EMBL/GenBank/DDBJ databases">
        <title>WGS assembly of Panicum virgatum.</title>
        <authorList>
            <person name="Lovell J.T."/>
            <person name="Jenkins J."/>
            <person name="Shu S."/>
            <person name="Juenger T.E."/>
            <person name="Schmutz J."/>
        </authorList>
    </citation>
    <scope>NUCLEOTIDE SEQUENCE</scope>
    <source>
        <strain evidence="2">AP13</strain>
    </source>
</reference>
<dbReference type="Proteomes" id="UP000823388">
    <property type="component" value="Chromosome 5N"/>
</dbReference>
<comment type="caution">
    <text evidence="2">The sequence shown here is derived from an EMBL/GenBank/DDBJ whole genome shotgun (WGS) entry which is preliminary data.</text>
</comment>
<evidence type="ECO:0000313" key="2">
    <source>
        <dbReference type="EMBL" id="KAG2590364.1"/>
    </source>
</evidence>
<gene>
    <name evidence="2" type="ORF">PVAP13_5NG272680</name>
</gene>
<proteinExistence type="predicted"/>
<organism evidence="2 3">
    <name type="scientific">Panicum virgatum</name>
    <name type="common">Blackwell switchgrass</name>
    <dbReference type="NCBI Taxonomy" id="38727"/>
    <lineage>
        <taxon>Eukaryota</taxon>
        <taxon>Viridiplantae</taxon>
        <taxon>Streptophyta</taxon>
        <taxon>Embryophyta</taxon>
        <taxon>Tracheophyta</taxon>
        <taxon>Spermatophyta</taxon>
        <taxon>Magnoliopsida</taxon>
        <taxon>Liliopsida</taxon>
        <taxon>Poales</taxon>
        <taxon>Poaceae</taxon>
        <taxon>PACMAD clade</taxon>
        <taxon>Panicoideae</taxon>
        <taxon>Panicodae</taxon>
        <taxon>Paniceae</taxon>
        <taxon>Panicinae</taxon>
        <taxon>Panicum</taxon>
        <taxon>Panicum sect. Hiantes</taxon>
    </lineage>
</organism>
<feature type="compositionally biased region" description="Polar residues" evidence="1">
    <location>
        <begin position="70"/>
        <end position="92"/>
    </location>
</feature>
<protein>
    <submittedName>
        <fullName evidence="2">Uncharacterized protein</fullName>
    </submittedName>
</protein>
<evidence type="ECO:0000313" key="3">
    <source>
        <dbReference type="Proteomes" id="UP000823388"/>
    </source>
</evidence>
<evidence type="ECO:0000256" key="1">
    <source>
        <dbReference type="SAM" id="MobiDB-lite"/>
    </source>
</evidence>